<dbReference type="Gene3D" id="1.10.10.10">
    <property type="entry name" value="Winged helix-like DNA-binding domain superfamily/Winged helix DNA-binding domain"/>
    <property type="match status" value="1"/>
</dbReference>
<dbReference type="InterPro" id="IPR001867">
    <property type="entry name" value="OmpR/PhoB-type_DNA-bd"/>
</dbReference>
<evidence type="ECO:0000256" key="4">
    <source>
        <dbReference type="PROSITE-ProRule" id="PRU01091"/>
    </source>
</evidence>
<comment type="caution">
    <text evidence="6">The sequence shown here is derived from an EMBL/GenBank/DDBJ whole genome shotgun (WGS) entry which is preliminary data.</text>
</comment>
<dbReference type="PROSITE" id="PS51755">
    <property type="entry name" value="OMPR_PHOB"/>
    <property type="match status" value="1"/>
</dbReference>
<proteinExistence type="predicted"/>
<organism evidence="6 7">
    <name type="scientific">Bacillus xiapuensis</name>
    <dbReference type="NCBI Taxonomy" id="2014075"/>
    <lineage>
        <taxon>Bacteria</taxon>
        <taxon>Bacillati</taxon>
        <taxon>Bacillota</taxon>
        <taxon>Bacilli</taxon>
        <taxon>Bacillales</taxon>
        <taxon>Bacillaceae</taxon>
        <taxon>Bacillus</taxon>
    </lineage>
</organism>
<dbReference type="Pfam" id="PF00486">
    <property type="entry name" value="Trans_reg_C"/>
    <property type="match status" value="1"/>
</dbReference>
<dbReference type="EMBL" id="JARMQG010000052">
    <property type="protein sequence ID" value="MED3561859.1"/>
    <property type="molecule type" value="Genomic_DNA"/>
</dbReference>
<dbReference type="SUPFAM" id="SSF46894">
    <property type="entry name" value="C-terminal effector domain of the bipartite response regulators"/>
    <property type="match status" value="1"/>
</dbReference>
<dbReference type="RefSeq" id="WP_327966778.1">
    <property type="nucleotide sequence ID" value="NZ_JARMQG010000052.1"/>
</dbReference>
<dbReference type="InterPro" id="IPR016032">
    <property type="entry name" value="Sig_transdc_resp-reg_C-effctor"/>
</dbReference>
<feature type="non-terminal residue" evidence="6">
    <location>
        <position position="1"/>
    </location>
</feature>
<dbReference type="InterPro" id="IPR036388">
    <property type="entry name" value="WH-like_DNA-bd_sf"/>
</dbReference>
<keyword evidence="7" id="KW-1185">Reference proteome</keyword>
<evidence type="ECO:0000256" key="1">
    <source>
        <dbReference type="ARBA" id="ARBA00023015"/>
    </source>
</evidence>
<accession>A0ABU6N770</accession>
<evidence type="ECO:0000313" key="6">
    <source>
        <dbReference type="EMBL" id="MED3561859.1"/>
    </source>
</evidence>
<evidence type="ECO:0000256" key="2">
    <source>
        <dbReference type="ARBA" id="ARBA00023125"/>
    </source>
</evidence>
<evidence type="ECO:0000259" key="5">
    <source>
        <dbReference type="PROSITE" id="PS51755"/>
    </source>
</evidence>
<reference evidence="6 7" key="1">
    <citation type="submission" date="2023-03" db="EMBL/GenBank/DDBJ databases">
        <title>Bacillus Genome Sequencing.</title>
        <authorList>
            <person name="Dunlap C."/>
        </authorList>
    </citation>
    <scope>NUCLEOTIDE SEQUENCE [LARGE SCALE GENOMIC DNA]</scope>
    <source>
        <strain evidence="6 7">B-14544</strain>
    </source>
</reference>
<keyword evidence="3" id="KW-0804">Transcription</keyword>
<gene>
    <name evidence="6" type="ORF">P4447_04935</name>
</gene>
<evidence type="ECO:0000313" key="7">
    <source>
        <dbReference type="Proteomes" id="UP001330749"/>
    </source>
</evidence>
<protein>
    <submittedName>
        <fullName evidence="6">Helix-turn-helix domain-containing protein</fullName>
    </submittedName>
</protein>
<feature type="DNA-binding region" description="OmpR/PhoB-type" evidence="4">
    <location>
        <begin position="1"/>
        <end position="30"/>
    </location>
</feature>
<keyword evidence="2 4" id="KW-0238">DNA-binding</keyword>
<name>A0ABU6N770_9BACI</name>
<dbReference type="Proteomes" id="UP001330749">
    <property type="component" value="Unassembled WGS sequence"/>
</dbReference>
<keyword evidence="1" id="KW-0805">Transcription regulation</keyword>
<evidence type="ECO:0000256" key="3">
    <source>
        <dbReference type="ARBA" id="ARBA00023163"/>
    </source>
</evidence>
<sequence length="35" mass="4257">IRRLREKIEDDPSQPVFLKTIWGFGYCFQNNEINE</sequence>
<feature type="domain" description="OmpR/PhoB-type" evidence="5">
    <location>
        <begin position="1"/>
        <end position="30"/>
    </location>
</feature>